<dbReference type="CDD" id="cd16454">
    <property type="entry name" value="RING-H2_PA-TM-RING"/>
    <property type="match status" value="1"/>
</dbReference>
<dbReference type="InParanoid" id="A0A1E1LSK8"/>
<dbReference type="PROSITE" id="PS50089">
    <property type="entry name" value="ZF_RING_2"/>
    <property type="match status" value="1"/>
</dbReference>
<accession>A0A1E1LSK8</accession>
<dbReference type="SUPFAM" id="SSF57850">
    <property type="entry name" value="RING/U-box"/>
    <property type="match status" value="1"/>
</dbReference>
<feature type="transmembrane region" description="Helical" evidence="9">
    <location>
        <begin position="6"/>
        <end position="29"/>
    </location>
</feature>
<evidence type="ECO:0000256" key="5">
    <source>
        <dbReference type="ARBA" id="ARBA00022833"/>
    </source>
</evidence>
<gene>
    <name evidence="11" type="ORF">RCO7_11291</name>
</gene>
<evidence type="ECO:0000313" key="12">
    <source>
        <dbReference type="Proteomes" id="UP000178129"/>
    </source>
</evidence>
<keyword evidence="12" id="KW-1185">Reference proteome</keyword>
<proteinExistence type="predicted"/>
<keyword evidence="7 9" id="KW-0472">Membrane</keyword>
<evidence type="ECO:0000256" key="6">
    <source>
        <dbReference type="ARBA" id="ARBA00022989"/>
    </source>
</evidence>
<dbReference type="InterPro" id="IPR001841">
    <property type="entry name" value="Znf_RING"/>
</dbReference>
<evidence type="ECO:0000259" key="10">
    <source>
        <dbReference type="PROSITE" id="PS50089"/>
    </source>
</evidence>
<sequence>MQGPGLVIFFAIGAVIAGLVFLSGIISLVQLRRLRRQQAWIERYGPRPAISGRLRQTRAKGLALAVLENIPIVKFGSRPKYPDSSLKDVELEEGYANADRETATIADNSKNALAKEISVASVVETILDLKMVAERVLSNEEECSICISDFVNDEEARLLPCSHRFHPACIDPWLLNVSGTCPICRYDLETNAPTTPRTVQLPPQSYFRSELSPIPYIRAQALLQIAMHARVESSNQSPVPLIIPLPAIVHGDRRSIGA</sequence>
<comment type="subcellular location">
    <subcellularLocation>
        <location evidence="1">Membrane</location>
    </subcellularLocation>
</comment>
<keyword evidence="3" id="KW-0479">Metal-binding</keyword>
<dbReference type="InterPro" id="IPR013083">
    <property type="entry name" value="Znf_RING/FYVE/PHD"/>
</dbReference>
<comment type="caution">
    <text evidence="11">The sequence shown here is derived from an EMBL/GenBank/DDBJ whole genome shotgun (WGS) entry which is preliminary data.</text>
</comment>
<dbReference type="GO" id="GO:0016020">
    <property type="term" value="C:membrane"/>
    <property type="evidence" value="ECO:0007669"/>
    <property type="project" value="UniProtKB-SubCell"/>
</dbReference>
<evidence type="ECO:0000256" key="2">
    <source>
        <dbReference type="ARBA" id="ARBA00022692"/>
    </source>
</evidence>
<dbReference type="Gene3D" id="3.30.40.10">
    <property type="entry name" value="Zinc/RING finger domain, C3HC4 (zinc finger)"/>
    <property type="match status" value="1"/>
</dbReference>
<dbReference type="AlphaFoldDB" id="A0A1E1LSK8"/>
<dbReference type="Proteomes" id="UP000178129">
    <property type="component" value="Unassembled WGS sequence"/>
</dbReference>
<evidence type="ECO:0000256" key="9">
    <source>
        <dbReference type="SAM" id="Phobius"/>
    </source>
</evidence>
<protein>
    <recommendedName>
        <fullName evidence="10">RING-type domain-containing protein</fullName>
    </recommendedName>
</protein>
<name>A0A1E1LSK8_9HELO</name>
<evidence type="ECO:0000256" key="3">
    <source>
        <dbReference type="ARBA" id="ARBA00022723"/>
    </source>
</evidence>
<evidence type="ECO:0000256" key="4">
    <source>
        <dbReference type="ARBA" id="ARBA00022771"/>
    </source>
</evidence>
<feature type="domain" description="RING-type" evidence="10">
    <location>
        <begin position="143"/>
        <end position="185"/>
    </location>
</feature>
<dbReference type="STRING" id="914237.A0A1E1LSK8"/>
<dbReference type="Pfam" id="PF13639">
    <property type="entry name" value="zf-RING_2"/>
    <property type="match status" value="1"/>
</dbReference>
<dbReference type="SMART" id="SM00184">
    <property type="entry name" value="RING"/>
    <property type="match status" value="1"/>
</dbReference>
<dbReference type="PANTHER" id="PTHR46539">
    <property type="entry name" value="E3 UBIQUITIN-PROTEIN LIGASE ATL42"/>
    <property type="match status" value="1"/>
</dbReference>
<reference evidence="12" key="1">
    <citation type="submission" date="2016-03" db="EMBL/GenBank/DDBJ databases">
        <authorList>
            <person name="Ploux O."/>
        </authorList>
    </citation>
    <scope>NUCLEOTIDE SEQUENCE [LARGE SCALE GENOMIC DNA]</scope>
    <source>
        <strain evidence="12">UK7</strain>
    </source>
</reference>
<evidence type="ECO:0000256" key="1">
    <source>
        <dbReference type="ARBA" id="ARBA00004370"/>
    </source>
</evidence>
<keyword evidence="2 9" id="KW-0812">Transmembrane</keyword>
<evidence type="ECO:0000256" key="8">
    <source>
        <dbReference type="PROSITE-ProRule" id="PRU00175"/>
    </source>
</evidence>
<organism evidence="11 12">
    <name type="scientific">Rhynchosporium graminicola</name>
    <dbReference type="NCBI Taxonomy" id="2792576"/>
    <lineage>
        <taxon>Eukaryota</taxon>
        <taxon>Fungi</taxon>
        <taxon>Dikarya</taxon>
        <taxon>Ascomycota</taxon>
        <taxon>Pezizomycotina</taxon>
        <taxon>Leotiomycetes</taxon>
        <taxon>Helotiales</taxon>
        <taxon>Ploettnerulaceae</taxon>
        <taxon>Rhynchosporium</taxon>
    </lineage>
</organism>
<evidence type="ECO:0000256" key="7">
    <source>
        <dbReference type="ARBA" id="ARBA00023136"/>
    </source>
</evidence>
<keyword evidence="5" id="KW-0862">Zinc</keyword>
<dbReference type="EMBL" id="FJUW01000089">
    <property type="protein sequence ID" value="CZT13491.1"/>
    <property type="molecule type" value="Genomic_DNA"/>
</dbReference>
<keyword evidence="4 8" id="KW-0863">Zinc-finger</keyword>
<dbReference type="GO" id="GO:0008270">
    <property type="term" value="F:zinc ion binding"/>
    <property type="evidence" value="ECO:0007669"/>
    <property type="project" value="UniProtKB-KW"/>
</dbReference>
<evidence type="ECO:0000313" key="11">
    <source>
        <dbReference type="EMBL" id="CZT13491.1"/>
    </source>
</evidence>
<keyword evidence="6 9" id="KW-1133">Transmembrane helix</keyword>
<dbReference type="PANTHER" id="PTHR46539:SF1">
    <property type="entry name" value="E3 UBIQUITIN-PROTEIN LIGASE ATL42"/>
    <property type="match status" value="1"/>
</dbReference>